<reference evidence="5 6" key="1">
    <citation type="submission" date="2014-04" db="EMBL/GenBank/DDBJ databases">
        <authorList>
            <consortium name="DOE Joint Genome Institute"/>
            <person name="Kuo A."/>
            <person name="Tarkka M."/>
            <person name="Buscot F."/>
            <person name="Kohler A."/>
            <person name="Nagy L.G."/>
            <person name="Floudas D."/>
            <person name="Copeland A."/>
            <person name="Barry K.W."/>
            <person name="Cichocki N."/>
            <person name="Veneault-Fourrey C."/>
            <person name="LaButti K."/>
            <person name="Lindquist E.A."/>
            <person name="Lipzen A."/>
            <person name="Lundell T."/>
            <person name="Morin E."/>
            <person name="Murat C."/>
            <person name="Sun H."/>
            <person name="Tunlid A."/>
            <person name="Henrissat B."/>
            <person name="Grigoriev I.V."/>
            <person name="Hibbett D.S."/>
            <person name="Martin F."/>
            <person name="Nordberg H.P."/>
            <person name="Cantor M.N."/>
            <person name="Hua S.X."/>
        </authorList>
    </citation>
    <scope>NUCLEOTIDE SEQUENCE [LARGE SCALE GENOMIC DNA]</scope>
    <source>
        <strain evidence="5 6">F 1598</strain>
    </source>
</reference>
<dbReference type="Gene3D" id="1.10.287.10">
    <property type="entry name" value="S15/NS1, RNA-binding"/>
    <property type="match status" value="1"/>
</dbReference>
<evidence type="ECO:0000313" key="6">
    <source>
        <dbReference type="Proteomes" id="UP000054166"/>
    </source>
</evidence>
<keyword evidence="2 4" id="KW-0689">Ribosomal protein</keyword>
<evidence type="ECO:0000313" key="5">
    <source>
        <dbReference type="EMBL" id="KIM88887.1"/>
    </source>
</evidence>
<reference evidence="6" key="2">
    <citation type="submission" date="2015-01" db="EMBL/GenBank/DDBJ databases">
        <title>Evolutionary Origins and Diversification of the Mycorrhizal Mutualists.</title>
        <authorList>
            <consortium name="DOE Joint Genome Institute"/>
            <consortium name="Mycorrhizal Genomics Consortium"/>
            <person name="Kohler A."/>
            <person name="Kuo A."/>
            <person name="Nagy L.G."/>
            <person name="Floudas D."/>
            <person name="Copeland A."/>
            <person name="Barry K.W."/>
            <person name="Cichocki N."/>
            <person name="Veneault-Fourrey C."/>
            <person name="LaButti K."/>
            <person name="Lindquist E.A."/>
            <person name="Lipzen A."/>
            <person name="Lundell T."/>
            <person name="Morin E."/>
            <person name="Murat C."/>
            <person name="Riley R."/>
            <person name="Ohm R."/>
            <person name="Sun H."/>
            <person name="Tunlid A."/>
            <person name="Henrissat B."/>
            <person name="Grigoriev I.V."/>
            <person name="Hibbett D.S."/>
            <person name="Martin F."/>
        </authorList>
    </citation>
    <scope>NUCLEOTIDE SEQUENCE [LARGE SCALE GENOMIC DNA]</scope>
    <source>
        <strain evidence="6">F 1598</strain>
    </source>
</reference>
<dbReference type="GO" id="GO:0003735">
    <property type="term" value="F:structural constituent of ribosome"/>
    <property type="evidence" value="ECO:0007669"/>
    <property type="project" value="InterPro"/>
</dbReference>
<keyword evidence="6" id="KW-1185">Reference proteome</keyword>
<protein>
    <recommendedName>
        <fullName evidence="7">30S ribosomal protein S15</fullName>
    </recommendedName>
</protein>
<dbReference type="InterPro" id="IPR005290">
    <property type="entry name" value="Ribosomal_uS15_bac-type"/>
</dbReference>
<comment type="similarity">
    <text evidence="1 4">Belongs to the universal ribosomal protein uS15 family.</text>
</comment>
<sequence>MKDKRENRAERARKIEKTRPHAVLGNRRGDDAKWLNCDLAKILVTEKELDGASPQPLTLSSGVLLMPRLLNYGVGEAEKELLFEHLPPLTTEVGGIRRPKAWTMTLHEEAEQMELKKANMLASVIDLRNANAGGIAYENRRRIVAAFSEPGKPGDTGRPEVQAALITMKIRNLWYHLQKQRSDRGNRPRLAKLVHHRAKILKYLKSINRPRYDNILPRLGLEPESVEGELII</sequence>
<dbReference type="HAMAP" id="MF_01343_B">
    <property type="entry name" value="Ribosomal_uS15_B"/>
    <property type="match status" value="1"/>
</dbReference>
<dbReference type="STRING" id="765440.A0A0C3CGJ8"/>
<evidence type="ECO:0000256" key="1">
    <source>
        <dbReference type="ARBA" id="ARBA00008434"/>
    </source>
</evidence>
<dbReference type="InterPro" id="IPR000589">
    <property type="entry name" value="Ribosomal_uS15"/>
</dbReference>
<dbReference type="CDD" id="cd00353">
    <property type="entry name" value="Ribosomal_S15p_S13e"/>
    <property type="match status" value="1"/>
</dbReference>
<dbReference type="OrthoDB" id="441444at2759"/>
<keyword evidence="3 4" id="KW-0687">Ribonucleoprotein</keyword>
<dbReference type="GO" id="GO:0005840">
    <property type="term" value="C:ribosome"/>
    <property type="evidence" value="ECO:0007669"/>
    <property type="project" value="UniProtKB-KW"/>
</dbReference>
<dbReference type="AlphaFoldDB" id="A0A0C3CGJ8"/>
<dbReference type="GO" id="GO:0005737">
    <property type="term" value="C:cytoplasm"/>
    <property type="evidence" value="ECO:0007669"/>
    <property type="project" value="UniProtKB-ARBA"/>
</dbReference>
<evidence type="ECO:0000256" key="4">
    <source>
        <dbReference type="RuleBase" id="RU003919"/>
    </source>
</evidence>
<dbReference type="InterPro" id="IPR009068">
    <property type="entry name" value="uS15_NS1_RNA-bd_sf"/>
</dbReference>
<dbReference type="PANTHER" id="PTHR23321:SF26">
    <property type="entry name" value="SMALL RIBOSOMAL SUBUNIT PROTEIN US15M"/>
    <property type="match status" value="1"/>
</dbReference>
<dbReference type="InParanoid" id="A0A0C3CGJ8"/>
<evidence type="ECO:0000256" key="2">
    <source>
        <dbReference type="ARBA" id="ARBA00022980"/>
    </source>
</evidence>
<dbReference type="Pfam" id="PF00312">
    <property type="entry name" value="Ribosomal_S15"/>
    <property type="match status" value="1"/>
</dbReference>
<name>A0A0C3CGJ8_PILCF</name>
<proteinExistence type="inferred from homology"/>
<evidence type="ECO:0008006" key="7">
    <source>
        <dbReference type="Google" id="ProtNLM"/>
    </source>
</evidence>
<gene>
    <name evidence="5" type="ORF">PILCRDRAFT_62247</name>
</gene>
<accession>A0A0C3CGJ8</accession>
<organism evidence="5 6">
    <name type="scientific">Piloderma croceum (strain F 1598)</name>
    <dbReference type="NCBI Taxonomy" id="765440"/>
    <lineage>
        <taxon>Eukaryota</taxon>
        <taxon>Fungi</taxon>
        <taxon>Dikarya</taxon>
        <taxon>Basidiomycota</taxon>
        <taxon>Agaricomycotina</taxon>
        <taxon>Agaricomycetes</taxon>
        <taxon>Agaricomycetidae</taxon>
        <taxon>Atheliales</taxon>
        <taxon>Atheliaceae</taxon>
        <taxon>Piloderma</taxon>
    </lineage>
</organism>
<dbReference type="EMBL" id="KN832976">
    <property type="protein sequence ID" value="KIM88887.1"/>
    <property type="molecule type" value="Genomic_DNA"/>
</dbReference>
<dbReference type="GO" id="GO:1990904">
    <property type="term" value="C:ribonucleoprotein complex"/>
    <property type="evidence" value="ECO:0007669"/>
    <property type="project" value="UniProtKB-KW"/>
</dbReference>
<evidence type="ECO:0000256" key="3">
    <source>
        <dbReference type="ARBA" id="ARBA00023274"/>
    </source>
</evidence>
<dbReference type="GO" id="GO:0006412">
    <property type="term" value="P:translation"/>
    <property type="evidence" value="ECO:0007669"/>
    <property type="project" value="InterPro"/>
</dbReference>
<dbReference type="PROSITE" id="PS00362">
    <property type="entry name" value="RIBOSOMAL_S15"/>
    <property type="match status" value="1"/>
</dbReference>
<dbReference type="SUPFAM" id="SSF47060">
    <property type="entry name" value="S15/NS1 RNA-binding domain"/>
    <property type="match status" value="1"/>
</dbReference>
<dbReference type="Proteomes" id="UP000054166">
    <property type="component" value="Unassembled WGS sequence"/>
</dbReference>
<dbReference type="HOGENOM" id="CLU_063745_0_0_1"/>
<dbReference type="SMART" id="SM01387">
    <property type="entry name" value="Ribosomal_S15"/>
    <property type="match status" value="1"/>
</dbReference>
<dbReference type="PANTHER" id="PTHR23321">
    <property type="entry name" value="RIBOSOMAL PROTEIN S15, BACTERIAL AND ORGANELLAR"/>
    <property type="match status" value="1"/>
</dbReference>